<dbReference type="AlphaFoldDB" id="A0A2P6QY78"/>
<feature type="region of interest" description="Disordered" evidence="1">
    <location>
        <begin position="1"/>
        <end position="24"/>
    </location>
</feature>
<protein>
    <submittedName>
        <fullName evidence="3">Putative F-box domain-containing protein</fullName>
    </submittedName>
</protein>
<accession>A0A2P6QY78</accession>
<dbReference type="STRING" id="74649.A0A2P6QY78"/>
<dbReference type="Gene3D" id="1.20.1280.50">
    <property type="match status" value="1"/>
</dbReference>
<name>A0A2P6QY78_ROSCH</name>
<dbReference type="InterPro" id="IPR053781">
    <property type="entry name" value="F-box_AtFBL13-like"/>
</dbReference>
<dbReference type="Gramene" id="PRQ39153">
    <property type="protein sequence ID" value="PRQ39153"/>
    <property type="gene ID" value="RchiOBHm_Chr4g0421921"/>
</dbReference>
<evidence type="ECO:0000256" key="1">
    <source>
        <dbReference type="SAM" id="MobiDB-lite"/>
    </source>
</evidence>
<dbReference type="InterPro" id="IPR036047">
    <property type="entry name" value="F-box-like_dom_sf"/>
</dbReference>
<dbReference type="Proteomes" id="UP000238479">
    <property type="component" value="Chromosome 4"/>
</dbReference>
<dbReference type="PANTHER" id="PTHR31639">
    <property type="entry name" value="F-BOX PROTEIN-LIKE"/>
    <property type="match status" value="1"/>
</dbReference>
<proteinExistence type="predicted"/>
<organism evidence="3 4">
    <name type="scientific">Rosa chinensis</name>
    <name type="common">China rose</name>
    <dbReference type="NCBI Taxonomy" id="74649"/>
    <lineage>
        <taxon>Eukaryota</taxon>
        <taxon>Viridiplantae</taxon>
        <taxon>Streptophyta</taxon>
        <taxon>Embryophyta</taxon>
        <taxon>Tracheophyta</taxon>
        <taxon>Spermatophyta</taxon>
        <taxon>Magnoliopsida</taxon>
        <taxon>eudicotyledons</taxon>
        <taxon>Gunneridae</taxon>
        <taxon>Pentapetalae</taxon>
        <taxon>rosids</taxon>
        <taxon>fabids</taxon>
        <taxon>Rosales</taxon>
        <taxon>Rosaceae</taxon>
        <taxon>Rosoideae</taxon>
        <taxon>Rosoideae incertae sedis</taxon>
        <taxon>Rosa</taxon>
    </lineage>
</organism>
<dbReference type="OMA" id="WAMVWHL"/>
<gene>
    <name evidence="3" type="ORF">RchiOBHm_Chr4g0421921</name>
</gene>
<feature type="domain" description="F-box" evidence="2">
    <location>
        <begin position="23"/>
        <end position="60"/>
    </location>
</feature>
<dbReference type="Pfam" id="PF00646">
    <property type="entry name" value="F-box"/>
    <property type="match status" value="1"/>
</dbReference>
<sequence length="106" mass="12003">MCQKGGKTANSASKKKRDELDKISNLPSGVTQQILSFLPIREAVRTSILSSNWRHKWAMVWHLVFDDQCVSDMMRGGIKRTKTFENIVDHVLLLHSGSIDTFKLSS</sequence>
<evidence type="ECO:0000313" key="3">
    <source>
        <dbReference type="EMBL" id="PRQ39153.1"/>
    </source>
</evidence>
<evidence type="ECO:0000313" key="4">
    <source>
        <dbReference type="Proteomes" id="UP000238479"/>
    </source>
</evidence>
<comment type="caution">
    <text evidence="3">The sequence shown here is derived from an EMBL/GenBank/DDBJ whole genome shotgun (WGS) entry which is preliminary data.</text>
</comment>
<evidence type="ECO:0000259" key="2">
    <source>
        <dbReference type="Pfam" id="PF00646"/>
    </source>
</evidence>
<dbReference type="SUPFAM" id="SSF81383">
    <property type="entry name" value="F-box domain"/>
    <property type="match status" value="1"/>
</dbReference>
<dbReference type="PANTHER" id="PTHR31639:SF93">
    <property type="entry name" value="F-BOX_FBD_LRR PROTEIN"/>
    <property type="match status" value="1"/>
</dbReference>
<keyword evidence="4" id="KW-1185">Reference proteome</keyword>
<dbReference type="EMBL" id="PDCK01000042">
    <property type="protein sequence ID" value="PRQ39153.1"/>
    <property type="molecule type" value="Genomic_DNA"/>
</dbReference>
<dbReference type="InterPro" id="IPR001810">
    <property type="entry name" value="F-box_dom"/>
</dbReference>
<dbReference type="CDD" id="cd22160">
    <property type="entry name" value="F-box_AtFBL13-like"/>
    <property type="match status" value="1"/>
</dbReference>
<reference evidence="3 4" key="1">
    <citation type="journal article" date="2018" name="Nat. Genet.">
        <title>The Rosa genome provides new insights in the design of modern roses.</title>
        <authorList>
            <person name="Bendahmane M."/>
        </authorList>
    </citation>
    <scope>NUCLEOTIDE SEQUENCE [LARGE SCALE GENOMIC DNA]</scope>
    <source>
        <strain evidence="4">cv. Old Blush</strain>
    </source>
</reference>